<dbReference type="Proteomes" id="UP000596660">
    <property type="component" value="Unplaced"/>
</dbReference>
<accession>A0A803KRM4</accession>
<reference evidence="2" key="1">
    <citation type="journal article" date="2017" name="Nature">
        <title>The genome of Chenopodium quinoa.</title>
        <authorList>
            <person name="Jarvis D.E."/>
            <person name="Ho Y.S."/>
            <person name="Lightfoot D.J."/>
            <person name="Schmoeckel S.M."/>
            <person name="Li B."/>
            <person name="Borm T.J.A."/>
            <person name="Ohyanagi H."/>
            <person name="Mineta K."/>
            <person name="Michell C.T."/>
            <person name="Saber N."/>
            <person name="Kharbatia N.M."/>
            <person name="Rupper R.R."/>
            <person name="Sharp A.R."/>
            <person name="Dally N."/>
            <person name="Boughton B.A."/>
            <person name="Woo Y.H."/>
            <person name="Gao G."/>
            <person name="Schijlen E.G.W.M."/>
            <person name="Guo X."/>
            <person name="Momin A.A."/>
            <person name="Negrao S."/>
            <person name="Al-Babili S."/>
            <person name="Gehring C."/>
            <person name="Roessner U."/>
            <person name="Jung C."/>
            <person name="Murphy K."/>
            <person name="Arold S.T."/>
            <person name="Gojobori T."/>
            <person name="van der Linden C.G."/>
            <person name="van Loo E.N."/>
            <person name="Jellen E.N."/>
            <person name="Maughan P.J."/>
            <person name="Tester M."/>
        </authorList>
    </citation>
    <scope>NUCLEOTIDE SEQUENCE [LARGE SCALE GENOMIC DNA]</scope>
    <source>
        <strain evidence="2">cv. PI 614886</strain>
    </source>
</reference>
<organism evidence="2 3">
    <name type="scientific">Chenopodium quinoa</name>
    <name type="common">Quinoa</name>
    <dbReference type="NCBI Taxonomy" id="63459"/>
    <lineage>
        <taxon>Eukaryota</taxon>
        <taxon>Viridiplantae</taxon>
        <taxon>Streptophyta</taxon>
        <taxon>Embryophyta</taxon>
        <taxon>Tracheophyta</taxon>
        <taxon>Spermatophyta</taxon>
        <taxon>Magnoliopsida</taxon>
        <taxon>eudicotyledons</taxon>
        <taxon>Gunneridae</taxon>
        <taxon>Pentapetalae</taxon>
        <taxon>Caryophyllales</taxon>
        <taxon>Chenopodiaceae</taxon>
        <taxon>Chenopodioideae</taxon>
        <taxon>Atripliceae</taxon>
        <taxon>Chenopodium</taxon>
    </lineage>
</organism>
<sequence length="582" mass="66528">MPNAYGSPPVDTIKVPKSPAYEYSCKDLKGTPLFELLSLRVGYHNFKDLRLEIYGRIELIDENQNKFSLFHRKKNEAKTVFLHNSSESGNPTTVILNNFDIQGPRCITKKSRLKFLLKDKRQNVTILDESKDVDCSQSVIYDQVQTVWYNTPVLWVSFDFLFLRCALIANVGIIVDKKDKSPESNIVPSEVHGSITSATVMSDLSRIQRLLFYGSKELVFGVLNNLASFAVPSYSFLEFEVNLEVNGDKITYSTKFEPDGWFHTPHEDEFFGKVYHIRLIVDWGLGKRFLLEYPSSELQYDNSKKDKLIYDHRHPLDWFVSDTPMAYMEIFSVSVCFYGVNGCEGLNGKIKACDEEEDFVLFDGALGYHNSHETVNLTGPRRCYCGDHFSIHVNLKDGEGREISRGCVGYDFSNAQIFYNMRMCSIIRGKHGFAALQYTIFADAIQTKLKFTLEPIMLCDNVNYGVYGRINTSYSSYKYSTHYQKKYYQSSLFRKDVEEAVNLGKIPLSKSVVAVPLNGNTSLVVSAKLHVLVDGKRIETLQYKQAFNPPSLKRTRPKTTGDSFKSKNFLFQAFVKWTSLNL</sequence>
<evidence type="ECO:0000259" key="1">
    <source>
        <dbReference type="Pfam" id="PF20241"/>
    </source>
</evidence>
<reference evidence="2" key="2">
    <citation type="submission" date="2021-03" db="UniProtKB">
        <authorList>
            <consortium name="EnsemblPlants"/>
        </authorList>
    </citation>
    <scope>IDENTIFICATION</scope>
</reference>
<keyword evidence="3" id="KW-1185">Reference proteome</keyword>
<dbReference type="EnsemblPlants" id="AUR62001681-RA">
    <property type="protein sequence ID" value="AUR62001681-RA:cds"/>
    <property type="gene ID" value="AUR62001681"/>
</dbReference>
<evidence type="ECO:0000313" key="2">
    <source>
        <dbReference type="EnsemblPlants" id="AUR62001681-RA:cds"/>
    </source>
</evidence>
<proteinExistence type="predicted"/>
<evidence type="ECO:0000313" key="3">
    <source>
        <dbReference type="Proteomes" id="UP000596660"/>
    </source>
</evidence>
<feature type="domain" description="DUF6598" evidence="1">
    <location>
        <begin position="328"/>
        <end position="528"/>
    </location>
</feature>
<dbReference type="Gramene" id="AUR62001681-RA">
    <property type="protein sequence ID" value="AUR62001681-RA:cds"/>
    <property type="gene ID" value="AUR62001681"/>
</dbReference>
<name>A0A803KRM4_CHEQI</name>
<dbReference type="Pfam" id="PF20241">
    <property type="entry name" value="DUF6598"/>
    <property type="match status" value="1"/>
</dbReference>
<dbReference type="PANTHER" id="PTHR33065">
    <property type="entry name" value="OS07G0486400 PROTEIN"/>
    <property type="match status" value="1"/>
</dbReference>
<dbReference type="OMA" id="CNEINIF"/>
<dbReference type="AlphaFoldDB" id="A0A803KRM4"/>
<dbReference type="PANTHER" id="PTHR33065:SF88">
    <property type="entry name" value="OS11G0104220 PROTEIN"/>
    <property type="match status" value="1"/>
</dbReference>
<dbReference type="InterPro" id="IPR046533">
    <property type="entry name" value="DUF6598"/>
</dbReference>
<protein>
    <recommendedName>
        <fullName evidence="1">DUF6598 domain-containing protein</fullName>
    </recommendedName>
</protein>